<dbReference type="EC" id="3.1.1.-" evidence="3"/>
<reference evidence="5" key="1">
    <citation type="submission" date="2016-10" db="EMBL/GenBank/DDBJ databases">
        <authorList>
            <person name="de Groot N.N."/>
        </authorList>
    </citation>
    <scope>NUCLEOTIDE SEQUENCE [LARGE SCALE GENOMIC DNA]</scope>
    <source>
        <strain evidence="4">DSM 22619</strain>
        <strain evidence="5">DSM 22620</strain>
    </source>
</reference>
<dbReference type="Proteomes" id="UP000198528">
    <property type="component" value="Unassembled WGS sequence"/>
</dbReference>
<dbReference type="GeneID" id="78499457"/>
<accession>A0A1H1KR83</accession>
<dbReference type="PANTHER" id="PTHR43546">
    <property type="entry name" value="UPF0173 METAL-DEPENDENT HYDROLASE MJ1163-RELATED"/>
    <property type="match status" value="1"/>
</dbReference>
<gene>
    <name evidence="3" type="primary">ulaG</name>
    <name evidence="3" type="ORF">FYJ69_00480</name>
    <name evidence="4" type="ORF">SAMN04487824_1254</name>
    <name evidence="5" type="ORF">SAMN04489857_0074</name>
</gene>
<evidence type="ECO:0000259" key="2">
    <source>
        <dbReference type="Pfam" id="PF12706"/>
    </source>
</evidence>
<evidence type="ECO:0000313" key="6">
    <source>
        <dbReference type="Proteomes" id="UP000198528"/>
    </source>
</evidence>
<protein>
    <submittedName>
        <fullName evidence="5">L-ascorbate 6-phosphate lactonase</fullName>
        <ecNumber evidence="3">3.1.1.-</ecNumber>
    </submittedName>
</protein>
<dbReference type="AlphaFoldDB" id="A0A1H1KR83"/>
<evidence type="ECO:0000313" key="7">
    <source>
        <dbReference type="Proteomes" id="UP000199480"/>
    </source>
</evidence>
<dbReference type="NCBIfam" id="NF008688">
    <property type="entry name" value="PRK11709.1"/>
    <property type="match status" value="1"/>
</dbReference>
<keyword evidence="1 3" id="KW-0378">Hydrolase</keyword>
<dbReference type="Proteomes" id="UP000434342">
    <property type="component" value="Unassembled WGS sequence"/>
</dbReference>
<keyword evidence="6" id="KW-1185">Reference proteome</keyword>
<evidence type="ECO:0000313" key="8">
    <source>
        <dbReference type="Proteomes" id="UP000434342"/>
    </source>
</evidence>
<dbReference type="EMBL" id="VUND01000001">
    <property type="protein sequence ID" value="MST59389.1"/>
    <property type="molecule type" value="Genomic_DNA"/>
</dbReference>
<organism evidence="5 7">
    <name type="scientific">Parafannyhessea umbonata</name>
    <dbReference type="NCBI Taxonomy" id="604330"/>
    <lineage>
        <taxon>Bacteria</taxon>
        <taxon>Bacillati</taxon>
        <taxon>Actinomycetota</taxon>
        <taxon>Coriobacteriia</taxon>
        <taxon>Coriobacteriales</taxon>
        <taxon>Atopobiaceae</taxon>
        <taxon>Parafannyhessea</taxon>
    </lineage>
</organism>
<dbReference type="InterPro" id="IPR001279">
    <property type="entry name" value="Metallo-B-lactamas"/>
</dbReference>
<dbReference type="Gene3D" id="3.60.15.10">
    <property type="entry name" value="Ribonuclease Z/Hydroxyacylglutathione hydrolase-like"/>
    <property type="match status" value="1"/>
</dbReference>
<dbReference type="STRING" id="604330.SAMN04489857_0074"/>
<dbReference type="EMBL" id="LT629759">
    <property type="protein sequence ID" value="SDR64858.1"/>
    <property type="molecule type" value="Genomic_DNA"/>
</dbReference>
<dbReference type="RefSeq" id="WP_090847484.1">
    <property type="nucleotide sequence ID" value="NZ_FMZL01000025.1"/>
</dbReference>
<dbReference type="PANTHER" id="PTHR43546:SF9">
    <property type="entry name" value="L-ASCORBATE-6-PHOSPHATE LACTONASE ULAG-RELATED"/>
    <property type="match status" value="1"/>
</dbReference>
<reference evidence="6 7" key="2">
    <citation type="submission" date="2016-10" db="EMBL/GenBank/DDBJ databases">
        <authorList>
            <person name="Varghese N."/>
            <person name="Submissions S."/>
        </authorList>
    </citation>
    <scope>NUCLEOTIDE SEQUENCE [LARGE SCALE GENOMIC DNA]</scope>
    <source>
        <strain evidence="6">DSM 22619</strain>
        <strain evidence="7">DSM 22620</strain>
    </source>
</reference>
<dbReference type="SUPFAM" id="SSF56281">
    <property type="entry name" value="Metallo-hydrolase/oxidoreductase"/>
    <property type="match status" value="1"/>
</dbReference>
<sequence length="372" mass="42584">MSAIDEVTREGWIMNTFPEWGTWLNEDIENAVVPEGNVKMWWLGCTGMWVKTPGGANITIDLWTGNGKRTHGDGKMKVGHQMANMAGCRAMQPNLRNIPYVFDPFGFKQVDAVLATHYHQDHMSKEWAAHVVKSGMTTTDENGNEIPVPFIGPEKSAEFWRKWGVPEDRIIVVKPGDKIKIKDMTIVAMDSFDRTCITTTDSTGPDREDLWGKCPMDMDEKAVNYLLVTPGGNIYHSGDSHYSIYFAKHGKDIMKEYGGVDVAFGSYGCNPLGMQDKMEASDILRMAEALQAKVVIPIHWDVWTNFAADLREIEVLYQMRKDRLEYKFKPYYWKVGGEYTYPQDKDKKEYMYDRGFHDCFDHEPNVPFRSVL</sequence>
<dbReference type="OrthoDB" id="3190691at2"/>
<name>A0A1H1KR83_9ACTN</name>
<dbReference type="InterPro" id="IPR036866">
    <property type="entry name" value="RibonucZ/Hydroxyglut_hydro"/>
</dbReference>
<evidence type="ECO:0000313" key="5">
    <source>
        <dbReference type="EMBL" id="SDR64858.1"/>
    </source>
</evidence>
<proteinExistence type="predicted"/>
<evidence type="ECO:0000313" key="3">
    <source>
        <dbReference type="EMBL" id="MST59389.1"/>
    </source>
</evidence>
<dbReference type="Proteomes" id="UP000199480">
    <property type="component" value="Chromosome I"/>
</dbReference>
<dbReference type="Pfam" id="PF12706">
    <property type="entry name" value="Lactamase_B_2"/>
    <property type="match status" value="1"/>
</dbReference>
<evidence type="ECO:0000313" key="4">
    <source>
        <dbReference type="EMBL" id="SDC58653.1"/>
    </source>
</evidence>
<feature type="domain" description="Metallo-beta-lactamase" evidence="2">
    <location>
        <begin position="103"/>
        <end position="300"/>
    </location>
</feature>
<dbReference type="InterPro" id="IPR050114">
    <property type="entry name" value="UPF0173_UPF0282_UlaG_hydrolase"/>
</dbReference>
<dbReference type="EMBL" id="FMZL01000025">
    <property type="protein sequence ID" value="SDC58653.1"/>
    <property type="molecule type" value="Genomic_DNA"/>
</dbReference>
<dbReference type="GO" id="GO:0016787">
    <property type="term" value="F:hydrolase activity"/>
    <property type="evidence" value="ECO:0007669"/>
    <property type="project" value="UniProtKB-KW"/>
</dbReference>
<reference evidence="3 8" key="3">
    <citation type="submission" date="2019-08" db="EMBL/GenBank/DDBJ databases">
        <title>In-depth cultivation of the pig gut microbiome towards novel bacterial diversity and tailored functional studies.</title>
        <authorList>
            <person name="Wylensek D."/>
            <person name="Hitch T.C.A."/>
            <person name="Clavel T."/>
        </authorList>
    </citation>
    <scope>NUCLEOTIDE SEQUENCE [LARGE SCALE GENOMIC DNA]</scope>
    <source>
        <strain evidence="3 8">WB01_CNA04</strain>
    </source>
</reference>
<evidence type="ECO:0000256" key="1">
    <source>
        <dbReference type="ARBA" id="ARBA00022801"/>
    </source>
</evidence>